<evidence type="ECO:0000256" key="2">
    <source>
        <dbReference type="ARBA" id="ARBA00008685"/>
    </source>
</evidence>
<gene>
    <name evidence="16" type="ORF">COCNU_08G004390</name>
</gene>
<dbReference type="GO" id="GO:0016020">
    <property type="term" value="C:membrane"/>
    <property type="evidence" value="ECO:0007669"/>
    <property type="project" value="UniProtKB-SubCell"/>
</dbReference>
<reference evidence="16" key="2">
    <citation type="submission" date="2019-07" db="EMBL/GenBank/DDBJ databases">
        <authorList>
            <person name="Yang Y."/>
            <person name="Bocs S."/>
            <person name="Baudouin L."/>
        </authorList>
    </citation>
    <scope>NUCLEOTIDE SEQUENCE</scope>
    <source>
        <tissue evidence="16">Spear leaf of Hainan Tall coconut</tissue>
    </source>
</reference>
<comment type="function">
    <text evidence="13">Glutamate-gated receptor that probably acts as non-selective cation channel.</text>
</comment>
<dbReference type="InterPro" id="IPR001828">
    <property type="entry name" value="ANF_lig-bd_rcpt"/>
</dbReference>
<evidence type="ECO:0000259" key="15">
    <source>
        <dbReference type="SMART" id="SM00079"/>
    </source>
</evidence>
<evidence type="ECO:0000256" key="3">
    <source>
        <dbReference type="ARBA" id="ARBA00022448"/>
    </source>
</evidence>
<proteinExistence type="inferred from homology"/>
<keyword evidence="17" id="KW-1185">Reference proteome</keyword>
<dbReference type="Gene3D" id="1.10.287.70">
    <property type="match status" value="1"/>
</dbReference>
<evidence type="ECO:0000256" key="5">
    <source>
        <dbReference type="ARBA" id="ARBA00022729"/>
    </source>
</evidence>
<evidence type="ECO:0000256" key="10">
    <source>
        <dbReference type="ARBA" id="ARBA00023180"/>
    </source>
</evidence>
<dbReference type="InterPro" id="IPR001320">
    <property type="entry name" value="Iontro_rcpt_C"/>
</dbReference>
<keyword evidence="7 13" id="KW-0406">Ion transport</keyword>
<keyword evidence="11 13" id="KW-1071">Ligand-gated ion channel</keyword>
<keyword evidence="10" id="KW-0325">Glycoprotein</keyword>
<evidence type="ECO:0000256" key="6">
    <source>
        <dbReference type="ARBA" id="ARBA00022989"/>
    </source>
</evidence>
<feature type="domain" description="Ionotropic glutamate receptor C-terminal" evidence="15">
    <location>
        <begin position="539"/>
        <end position="867"/>
    </location>
</feature>
<dbReference type="SMART" id="SM00079">
    <property type="entry name" value="PBPe"/>
    <property type="match status" value="1"/>
</dbReference>
<dbReference type="InterPro" id="IPR017103">
    <property type="entry name" value="Iontropic_Glu_rcpt_pln"/>
</dbReference>
<dbReference type="InterPro" id="IPR028082">
    <property type="entry name" value="Peripla_BP_I"/>
</dbReference>
<dbReference type="AlphaFoldDB" id="A0A8K0N5K8"/>
<dbReference type="SUPFAM" id="SSF53822">
    <property type="entry name" value="Periplasmic binding protein-like I"/>
    <property type="match status" value="1"/>
</dbReference>
<evidence type="ECO:0000256" key="1">
    <source>
        <dbReference type="ARBA" id="ARBA00004141"/>
    </source>
</evidence>
<feature type="transmembrane region" description="Helical" evidence="14">
    <location>
        <begin position="658"/>
        <end position="678"/>
    </location>
</feature>
<dbReference type="SMR" id="A0A8K0N5K8"/>
<keyword evidence="5" id="KW-0732">Signal</keyword>
<evidence type="ECO:0000256" key="13">
    <source>
        <dbReference type="PIRNR" id="PIRNR037090"/>
    </source>
</evidence>
<dbReference type="EMBL" id="CM017879">
    <property type="protein sequence ID" value="KAG1358993.1"/>
    <property type="molecule type" value="Genomic_DNA"/>
</dbReference>
<comment type="similarity">
    <text evidence="2 13">Belongs to the glutamate-gated ion channel (TC 1.A.10.1) family.</text>
</comment>
<evidence type="ECO:0000256" key="11">
    <source>
        <dbReference type="ARBA" id="ARBA00023286"/>
    </source>
</evidence>
<feature type="transmembrane region" description="Helical" evidence="14">
    <location>
        <begin position="889"/>
        <end position="906"/>
    </location>
</feature>
<keyword evidence="4 14" id="KW-0812">Transmembrane</keyword>
<dbReference type="OrthoDB" id="784038at2759"/>
<dbReference type="SUPFAM" id="SSF53850">
    <property type="entry name" value="Periplasmic binding protein-like II"/>
    <property type="match status" value="1"/>
</dbReference>
<accession>A0A8K0N5K8</accession>
<evidence type="ECO:0000256" key="12">
    <source>
        <dbReference type="ARBA" id="ARBA00023303"/>
    </source>
</evidence>
<dbReference type="Proteomes" id="UP000797356">
    <property type="component" value="Chromosome 8"/>
</dbReference>
<protein>
    <recommendedName>
        <fullName evidence="13">Glutamate receptor</fullName>
    </recommendedName>
</protein>
<sequence>MIPDELANRSGWLYSDYHGWIGLLRGIDVEKSVLWEDNLKRIKIEFFIPSFILEMPGPFGPANSNHADQLYFYEETLKAKLRLRGTSRPPLPFVAPPTDVLKCTQLYMSKAPTSLLFLLSCFSLFSDRAVALHLGVIVNTNSLVGREQKIAIETAARHFNSSTTTLFLDVCESNSFDPIQANANARSLIKRGAEAVIATGTWPEVITVAGIGSKERIPVLSLATTSPPTLSPRPFLVRMSYPASGQARCLAQVVKSYNWQRVIVIYEDDDYGSITAMASLLFDALNIVGSDVVDHIAFPPMDTLSDPRASVRKELKRTRDHLSKVCIILRSSPSLAVHLFEEAKELGMMAKGHVWIANDDITTLLDSILAPSFISSYMQGVVGIKTYFNETSNPYQVFCADFQRRFKAEYGCKGETYFEPGKIAVRAYDAVHAIAHAAVETKRRRSNTLLEGILSSKFMGLSGLIRFRSDGGLPEGKGYSAFRIVNVVGKSYRELGFWLEGFGFYKEEGEMVCHGEQVDALSPVYWPGGPERIPGGWGKLKIGVPARTTFDQFVKVEYDEGRKVKDVTGFCIDVFNETLTHLNYDLEYEFLSFNGTYDNLLNQIPLKVYDAVVGDITILDKRSINVTFTEPFLSSGLSMLVRVRPNRTQWVITKPFTMQVWLLIIATMMYTGIIMWYLERKVNPEFDGPWWTQLGATFWLIISTIFFAHGRLYSYYTKIVAVVWLIAVFILTSSFTANLSSILTTEKLEPMVVDGKIGYDGDLFVLKYLQDVLGYKEDKVVKIRKAENYIDAFESGNITAAFLEVPYLRVFLSKYDDYTTRGETYMLGGFGFAFPKGSPIAEDFSRAILGLTEDGTLKKLEDKWFSFSLSNCPTPDKDRKRDSLSLDSFWVLFLFVGGTSTVVFLIKVRLTINNAVGVSLREIFNMIRRSRNSWKRGGLGV</sequence>
<organism evidence="16 17">
    <name type="scientific">Cocos nucifera</name>
    <name type="common">Coconut palm</name>
    <dbReference type="NCBI Taxonomy" id="13894"/>
    <lineage>
        <taxon>Eukaryota</taxon>
        <taxon>Viridiplantae</taxon>
        <taxon>Streptophyta</taxon>
        <taxon>Embryophyta</taxon>
        <taxon>Tracheophyta</taxon>
        <taxon>Spermatophyta</taxon>
        <taxon>Magnoliopsida</taxon>
        <taxon>Liliopsida</taxon>
        <taxon>Arecaceae</taxon>
        <taxon>Arecoideae</taxon>
        <taxon>Cocoseae</taxon>
        <taxon>Attaleinae</taxon>
        <taxon>Cocos</taxon>
    </lineage>
</organism>
<reference evidence="16" key="1">
    <citation type="journal article" date="2017" name="Gigascience">
        <title>The genome draft of coconut (Cocos nucifera).</title>
        <authorList>
            <person name="Xiao Y."/>
            <person name="Xu P."/>
            <person name="Fan H."/>
            <person name="Baudouin L."/>
            <person name="Xia W."/>
            <person name="Bocs S."/>
            <person name="Xu J."/>
            <person name="Li Q."/>
            <person name="Guo A."/>
            <person name="Zhou L."/>
            <person name="Li J."/>
            <person name="Wu Y."/>
            <person name="Ma Z."/>
            <person name="Armero A."/>
            <person name="Issali A.E."/>
            <person name="Liu N."/>
            <person name="Peng M."/>
            <person name="Yang Y."/>
        </authorList>
    </citation>
    <scope>NUCLEOTIDE SEQUENCE</scope>
    <source>
        <tissue evidence="16">Spear leaf of Hainan Tall coconut</tissue>
    </source>
</reference>
<evidence type="ECO:0000256" key="9">
    <source>
        <dbReference type="ARBA" id="ARBA00023170"/>
    </source>
</evidence>
<keyword evidence="9 13" id="KW-0675">Receptor</keyword>
<dbReference type="InterPro" id="IPR015683">
    <property type="entry name" value="Ionotropic_Glu_rcpt"/>
</dbReference>
<feature type="transmembrane region" description="Helical" evidence="14">
    <location>
        <begin position="690"/>
        <end position="709"/>
    </location>
</feature>
<evidence type="ECO:0000256" key="8">
    <source>
        <dbReference type="ARBA" id="ARBA00023136"/>
    </source>
</evidence>
<dbReference type="GO" id="GO:0015276">
    <property type="term" value="F:ligand-gated monoatomic ion channel activity"/>
    <property type="evidence" value="ECO:0007669"/>
    <property type="project" value="InterPro"/>
</dbReference>
<keyword evidence="8 13" id="KW-0472">Membrane</keyword>
<evidence type="ECO:0000313" key="16">
    <source>
        <dbReference type="EMBL" id="KAG1358993.1"/>
    </source>
</evidence>
<dbReference type="Gene3D" id="3.40.50.2300">
    <property type="match status" value="2"/>
</dbReference>
<evidence type="ECO:0000256" key="7">
    <source>
        <dbReference type="ARBA" id="ARBA00023065"/>
    </source>
</evidence>
<dbReference type="Pfam" id="PF01094">
    <property type="entry name" value="ANF_receptor"/>
    <property type="match status" value="1"/>
</dbReference>
<keyword evidence="12 13" id="KW-0407">Ion channel</keyword>
<keyword evidence="3 13" id="KW-0813">Transport</keyword>
<dbReference type="FunFam" id="3.40.190.10:FF:000039">
    <property type="entry name" value="Glutamate receptor"/>
    <property type="match status" value="1"/>
</dbReference>
<dbReference type="CDD" id="cd13686">
    <property type="entry name" value="GluR_Plant"/>
    <property type="match status" value="1"/>
</dbReference>
<dbReference type="FunFam" id="3.40.190.10:FF:000054">
    <property type="entry name" value="Glutamate receptor"/>
    <property type="match status" value="1"/>
</dbReference>
<keyword evidence="6 14" id="KW-1133">Transmembrane helix</keyword>
<dbReference type="FunFam" id="3.40.50.2300:FF:000188">
    <property type="entry name" value="Glutamate receptor"/>
    <property type="match status" value="1"/>
</dbReference>
<dbReference type="PANTHER" id="PTHR18966">
    <property type="entry name" value="IONOTROPIC GLUTAMATE RECEPTOR"/>
    <property type="match status" value="1"/>
</dbReference>
<dbReference type="PIRSF" id="PIRSF037090">
    <property type="entry name" value="Iontro_Glu-like_rcpt_pln"/>
    <property type="match status" value="1"/>
</dbReference>
<feature type="transmembrane region" description="Helical" evidence="14">
    <location>
        <begin position="715"/>
        <end position="737"/>
    </location>
</feature>
<name>A0A8K0N5K8_COCNU</name>
<evidence type="ECO:0000256" key="4">
    <source>
        <dbReference type="ARBA" id="ARBA00022692"/>
    </source>
</evidence>
<evidence type="ECO:0000256" key="14">
    <source>
        <dbReference type="SAM" id="Phobius"/>
    </source>
</evidence>
<evidence type="ECO:0000313" key="17">
    <source>
        <dbReference type="Proteomes" id="UP000797356"/>
    </source>
</evidence>
<comment type="subcellular location">
    <subcellularLocation>
        <location evidence="1">Membrane</location>
        <topology evidence="1">Multi-pass membrane protein</topology>
    </subcellularLocation>
</comment>
<comment type="caution">
    <text evidence="16">The sequence shown here is derived from an EMBL/GenBank/DDBJ whole genome shotgun (WGS) entry which is preliminary data.</text>
</comment>
<dbReference type="Pfam" id="PF00060">
    <property type="entry name" value="Lig_chan"/>
    <property type="match status" value="1"/>
</dbReference>
<dbReference type="Gene3D" id="3.40.190.10">
    <property type="entry name" value="Periplasmic binding protein-like II"/>
    <property type="match status" value="3"/>
</dbReference>